<reference evidence="3 4" key="1">
    <citation type="submission" date="2019-07" db="EMBL/GenBank/DDBJ databases">
        <title>Description of 53C-WASEF.</title>
        <authorList>
            <person name="Pitt A."/>
            <person name="Hahn M.W."/>
        </authorList>
    </citation>
    <scope>NUCLEOTIDE SEQUENCE [LARGE SCALE GENOMIC DNA]</scope>
    <source>
        <strain evidence="3 4">53C-WASEF</strain>
    </source>
</reference>
<evidence type="ECO:0000256" key="2">
    <source>
        <dbReference type="SAM" id="SignalP"/>
    </source>
</evidence>
<protein>
    <recommendedName>
        <fullName evidence="5">DUF4175 domain-containing protein</fullName>
    </recommendedName>
</protein>
<organism evidence="3 4">
    <name type="scientific">Rariglobus hedericola</name>
    <dbReference type="NCBI Taxonomy" id="2597822"/>
    <lineage>
        <taxon>Bacteria</taxon>
        <taxon>Pseudomonadati</taxon>
        <taxon>Verrucomicrobiota</taxon>
        <taxon>Opitutia</taxon>
        <taxon>Opitutales</taxon>
        <taxon>Opitutaceae</taxon>
        <taxon>Rariglobus</taxon>
    </lineage>
</organism>
<evidence type="ECO:0000313" key="3">
    <source>
        <dbReference type="EMBL" id="TSJ79467.1"/>
    </source>
</evidence>
<dbReference type="RefSeq" id="WP_144230008.1">
    <property type="nucleotide sequence ID" value="NZ_CBCRVV010000040.1"/>
</dbReference>
<feature type="compositionally biased region" description="Basic and acidic residues" evidence="1">
    <location>
        <begin position="305"/>
        <end position="315"/>
    </location>
</feature>
<proteinExistence type="predicted"/>
<evidence type="ECO:0008006" key="5">
    <source>
        <dbReference type="Google" id="ProtNLM"/>
    </source>
</evidence>
<keyword evidence="2" id="KW-0732">Signal</keyword>
<feature type="region of interest" description="Disordered" evidence="1">
    <location>
        <begin position="289"/>
        <end position="328"/>
    </location>
</feature>
<feature type="compositionally biased region" description="Basic and acidic residues" evidence="1">
    <location>
        <begin position="463"/>
        <end position="473"/>
    </location>
</feature>
<feature type="chain" id="PRO_5021817512" description="DUF4175 domain-containing protein" evidence="2">
    <location>
        <begin position="26"/>
        <end position="644"/>
    </location>
</feature>
<comment type="caution">
    <text evidence="3">The sequence shown here is derived from an EMBL/GenBank/DDBJ whole genome shotgun (WGS) entry which is preliminary data.</text>
</comment>
<dbReference type="EMBL" id="VMBG01000001">
    <property type="protein sequence ID" value="TSJ79467.1"/>
    <property type="molecule type" value="Genomic_DNA"/>
</dbReference>
<feature type="compositionally biased region" description="Basic and acidic residues" evidence="1">
    <location>
        <begin position="340"/>
        <end position="353"/>
    </location>
</feature>
<dbReference type="Proteomes" id="UP000315648">
    <property type="component" value="Unassembled WGS sequence"/>
</dbReference>
<feature type="compositionally biased region" description="Low complexity" evidence="1">
    <location>
        <begin position="365"/>
        <end position="457"/>
    </location>
</feature>
<feature type="signal peptide" evidence="2">
    <location>
        <begin position="1"/>
        <end position="25"/>
    </location>
</feature>
<feature type="region of interest" description="Disordered" evidence="1">
    <location>
        <begin position="204"/>
        <end position="223"/>
    </location>
</feature>
<feature type="compositionally biased region" description="Low complexity" evidence="1">
    <location>
        <begin position="477"/>
        <end position="579"/>
    </location>
</feature>
<gene>
    <name evidence="3" type="ORF">FPL22_09320</name>
</gene>
<feature type="region of interest" description="Disordered" evidence="1">
    <location>
        <begin position="340"/>
        <end position="614"/>
    </location>
</feature>
<sequence>MKTSHTRRLTLAATCVLLATINARAADESLRPIAFQNGVNQQSLGTETAELSRDITDLIEELQRNGFPLQSLSGLTELAAQLNALGGTEMTAIAARLRKLGENAQADPRATATEAYVAQQAIEARLKSLARQISIQRLREEAVRRLEALIARQTAIQRETKAIYAVNPDAERRRLLESDQSGMGDDLTTFFQTGENLVGRLREKDAPAGQAAPATPDTTGSFTQRVNGTYLASLSTEALDHIKGQRYVDAFRRQDYLIAELRKILVSTLESIPKEQRLANALQQVSALRQQEEANNQNKSATPESKQEAADRAKNLADQVASVSPEASKALNDAQKALNNEKPDAKSDAKPDKQQASADQKQPNKSDPANQQNQQQQANNQQQNGQQQPGQKQPDSQQGQQTPDKNGQQQAQNAQQQPGQQQPGQPDKQDGQPQDKNGQQQAEQGQQKGQQSEAGKALATAEDALRKALDSAQKEAQAQNGQGQQNQDGQKPDGQQQAGQQGQQQNGQQQAQNGQQPGQQPGQQQGQQPGQQSGQQQGQQQAGQGAQQQQGQQNGQGQQTAQTGQNGQSPNPNQQQGQQSGTGEGGDAQDQIAGHGPEGTGPAQTVGALRREEREAFTALQGERYPAEYSAWVQQYWRNLAQEQ</sequence>
<evidence type="ECO:0000313" key="4">
    <source>
        <dbReference type="Proteomes" id="UP000315648"/>
    </source>
</evidence>
<name>A0A556QS49_9BACT</name>
<evidence type="ECO:0000256" key="1">
    <source>
        <dbReference type="SAM" id="MobiDB-lite"/>
    </source>
</evidence>
<feature type="compositionally biased region" description="Polar residues" evidence="1">
    <location>
        <begin position="289"/>
        <end position="304"/>
    </location>
</feature>
<dbReference type="AlphaFoldDB" id="A0A556QS49"/>
<accession>A0A556QS49</accession>
<keyword evidence="4" id="KW-1185">Reference proteome</keyword>